<accession>A0ABW3G0Z1</accession>
<dbReference type="InterPro" id="IPR036388">
    <property type="entry name" value="WH-like_DNA-bd_sf"/>
</dbReference>
<organism evidence="2 3">
    <name type="scientific">Saccharopolyspora rosea</name>
    <dbReference type="NCBI Taxonomy" id="524884"/>
    <lineage>
        <taxon>Bacteria</taxon>
        <taxon>Bacillati</taxon>
        <taxon>Actinomycetota</taxon>
        <taxon>Actinomycetes</taxon>
        <taxon>Pseudonocardiales</taxon>
        <taxon>Pseudonocardiaceae</taxon>
        <taxon>Saccharopolyspora</taxon>
    </lineage>
</organism>
<dbReference type="PRINTS" id="PR00598">
    <property type="entry name" value="HTHMARR"/>
</dbReference>
<dbReference type="PANTHER" id="PTHR33164">
    <property type="entry name" value="TRANSCRIPTIONAL REGULATOR, MARR FAMILY"/>
    <property type="match status" value="1"/>
</dbReference>
<dbReference type="InterPro" id="IPR039422">
    <property type="entry name" value="MarR/SlyA-like"/>
</dbReference>
<dbReference type="RefSeq" id="WP_263254459.1">
    <property type="nucleotide sequence ID" value="NZ_BAABLT010000003.1"/>
</dbReference>
<evidence type="ECO:0000259" key="1">
    <source>
        <dbReference type="PROSITE" id="PS50995"/>
    </source>
</evidence>
<dbReference type="Pfam" id="PF12802">
    <property type="entry name" value="MarR_2"/>
    <property type="match status" value="1"/>
</dbReference>
<dbReference type="SUPFAM" id="SSF46785">
    <property type="entry name" value="Winged helix' DNA-binding domain"/>
    <property type="match status" value="1"/>
</dbReference>
<dbReference type="Gene3D" id="1.10.10.10">
    <property type="entry name" value="Winged helix-like DNA-binding domain superfamily/Winged helix DNA-binding domain"/>
    <property type="match status" value="1"/>
</dbReference>
<feature type="domain" description="HTH marR-type" evidence="1">
    <location>
        <begin position="1"/>
        <end position="136"/>
    </location>
</feature>
<keyword evidence="3" id="KW-1185">Reference proteome</keyword>
<dbReference type="InterPro" id="IPR036390">
    <property type="entry name" value="WH_DNA-bd_sf"/>
</dbReference>
<proteinExistence type="predicted"/>
<protein>
    <submittedName>
        <fullName evidence="2">MarR family winged helix-turn-helix transcriptional regulator</fullName>
    </submittedName>
</protein>
<dbReference type="SMART" id="SM00347">
    <property type="entry name" value="HTH_MARR"/>
    <property type="match status" value="1"/>
</dbReference>
<evidence type="ECO:0000313" key="3">
    <source>
        <dbReference type="Proteomes" id="UP001597018"/>
    </source>
</evidence>
<dbReference type="Proteomes" id="UP001597018">
    <property type="component" value="Unassembled WGS sequence"/>
</dbReference>
<dbReference type="EMBL" id="JBHTIW010000056">
    <property type="protein sequence ID" value="MFD0924055.1"/>
    <property type="molecule type" value="Genomic_DNA"/>
</dbReference>
<dbReference type="PROSITE" id="PS50995">
    <property type="entry name" value="HTH_MARR_2"/>
    <property type="match status" value="1"/>
</dbReference>
<reference evidence="3" key="1">
    <citation type="journal article" date="2019" name="Int. J. Syst. Evol. Microbiol.">
        <title>The Global Catalogue of Microorganisms (GCM) 10K type strain sequencing project: providing services to taxonomists for standard genome sequencing and annotation.</title>
        <authorList>
            <consortium name="The Broad Institute Genomics Platform"/>
            <consortium name="The Broad Institute Genome Sequencing Center for Infectious Disease"/>
            <person name="Wu L."/>
            <person name="Ma J."/>
        </authorList>
    </citation>
    <scope>NUCLEOTIDE SEQUENCE [LARGE SCALE GENOMIC DNA]</scope>
    <source>
        <strain evidence="3">CCUG 56401</strain>
    </source>
</reference>
<evidence type="ECO:0000313" key="2">
    <source>
        <dbReference type="EMBL" id="MFD0924055.1"/>
    </source>
</evidence>
<name>A0ABW3G0Z1_9PSEU</name>
<dbReference type="PANTHER" id="PTHR33164:SF99">
    <property type="entry name" value="MARR FAMILY REGULATORY PROTEIN"/>
    <property type="match status" value="1"/>
</dbReference>
<sequence length="143" mass="15822">MAAWRAYIVGSALLEHRLNRELQVGHGLSIADYEIMVQLSEQPDRRLRMSELAKSVAHSKSRISHQIRRLEAANLVRRVECPNDGRGVLAVLTDEGAEKLSTAAPTHVEGVREHMINLLSPEEQEVLAAVFERLTGHLGGIDG</sequence>
<dbReference type="InterPro" id="IPR000835">
    <property type="entry name" value="HTH_MarR-typ"/>
</dbReference>
<gene>
    <name evidence="2" type="ORF">ACFQ16_30295</name>
</gene>
<comment type="caution">
    <text evidence="2">The sequence shown here is derived from an EMBL/GenBank/DDBJ whole genome shotgun (WGS) entry which is preliminary data.</text>
</comment>